<comment type="similarity">
    <text evidence="1">Belongs to the replication factor A protein 1 family.</text>
</comment>
<gene>
    <name evidence="8" type="ORF">F2Q70_00039677</name>
</gene>
<feature type="region of interest" description="Disordered" evidence="6">
    <location>
        <begin position="1063"/>
        <end position="1112"/>
    </location>
</feature>
<accession>A0A8S9K4Z9</accession>
<feature type="compositionally biased region" description="Basic and acidic residues" evidence="6">
    <location>
        <begin position="1093"/>
        <end position="1112"/>
    </location>
</feature>
<feature type="region of interest" description="Disordered" evidence="6">
    <location>
        <begin position="1"/>
        <end position="102"/>
    </location>
</feature>
<evidence type="ECO:0000256" key="6">
    <source>
        <dbReference type="SAM" id="MobiDB-lite"/>
    </source>
</evidence>
<dbReference type="SUPFAM" id="SSF50249">
    <property type="entry name" value="Nucleic acid-binding proteins"/>
    <property type="match status" value="4"/>
</dbReference>
<dbReference type="InterPro" id="IPR013955">
    <property type="entry name" value="Rep_factor-A_C"/>
</dbReference>
<proteinExistence type="inferred from homology"/>
<keyword evidence="4" id="KW-0862">Zinc</keyword>
<feature type="compositionally biased region" description="Polar residues" evidence="6">
    <location>
        <begin position="603"/>
        <end position="619"/>
    </location>
</feature>
<dbReference type="Gene3D" id="2.40.50.140">
    <property type="entry name" value="Nucleic acid-binding proteins"/>
    <property type="match status" value="4"/>
</dbReference>
<evidence type="ECO:0000256" key="2">
    <source>
        <dbReference type="ARBA" id="ARBA00022723"/>
    </source>
</evidence>
<keyword evidence="2" id="KW-0479">Metal-binding</keyword>
<keyword evidence="5" id="KW-0238">DNA-binding</keyword>
<name>A0A8S9K4Z9_BRACR</name>
<sequence>MKFSGVSDSVKTNGEATTPSNSDKPVSQTGVSSGDDNPMKSKGATAVSKSPIKPVTKTGISSGFGNPVKSKGVTPVSKSPIKSHCKTGASSGPILGVRGRTSVSPVGKGKSIVSDDVGEVITFKDVTFGPHQDEVRFRLIHFWEAWNVQTKVLIGIEMLLIDEEESVIQGFIPYGRIDTYLPHMKAGCTYRLNKFFGSKSKTIYRVADPDVTISFTWNSALTALEDSSIRFPEDRIRIHGFREVDAASDLRGDLYDYIGHIKLVNGKVPSDGLLLDEAEIDVSRRVELHVQTHDDPVMKLYLWDKAAFEFSEKFKASGGTARVILVTTLNPKRFGGVLSLSAMASSRVFVDSDVQETLFYLSWLNSNLDVASRVNAEVITKPEPATLGELFSYMTQTSSKVAWFECTATIDDVVHGSGWYYIGCDVCHTKATKGPTTLMCKKCGKSEIVGVAQYCWYLTKLSVYDNNDQAVFVVLGDAGEELTGIKANELVERYYQANDSVEGDHMVPVPQAMVDTIGQTRKFIVKVSNHNLTAKTQTLTVTKVLPPDAPKTESSLGENVDEEGDTEGGDNAAELGKRGAGVMESELSGVSNSVKTNDEAAIPSNSVKPVSQTGVSSGYDNPMKSKGATAVSKSSIKPVTQTGISSGVDNPVKSKGATAVSKSPIKPNDKTGASSGPILGVRGRASVSPVDKGKSIVSDDLGEVITFKDVTFGPHQDEVRFRLIHFGRLGTFRRRFLSASKCFSSMKSSIRFPEDRIRIHGFREFDAASDLRGDLYDYIGHIKLVNGKVPSDGLLLDEAEIVVSRRVELHVQTHDDPVMKLYLWDKAAFEFSEKFKASGGTARVILVTTLNPKRFGGVLSLSAMASSRVFIDSDVQETLFYLSWLNSNLDVASGVNEEVITKPEPATLGELFSYMNQTSSKVAWFECTTTIDDVVHGSGWYYVGCGVCHSKATKGPTKLMCKKCGKSEIVGVAQYLTKLSVYDHNDQAVFVVLGDAGEELTGKKASELVERYYHANDSVGGDHMVPVPQAMVDTIGQTRKFIVKVSNHNLTANTQTLTVTKVLPPDAPESEGSLGSNVDEKGDTEGEDNAAELGKRGVDVMESEGVKHAKCG</sequence>
<feature type="domain" description="Replication factor A C-terminal" evidence="7">
    <location>
        <begin position="924"/>
        <end position="1013"/>
    </location>
</feature>
<dbReference type="InterPro" id="IPR012340">
    <property type="entry name" value="NA-bd_OB-fold"/>
</dbReference>
<keyword evidence="3" id="KW-0863">Zinc-finger</keyword>
<evidence type="ECO:0000256" key="3">
    <source>
        <dbReference type="ARBA" id="ARBA00022771"/>
    </source>
</evidence>
<reference evidence="8" key="1">
    <citation type="submission" date="2019-12" db="EMBL/GenBank/DDBJ databases">
        <title>Genome sequencing and annotation of Brassica cretica.</title>
        <authorList>
            <person name="Studholme D.J."/>
            <person name="Sarris P.F."/>
        </authorList>
    </citation>
    <scope>NUCLEOTIDE SEQUENCE</scope>
    <source>
        <strain evidence="8">PFS-102/07</strain>
        <tissue evidence="8">Leaf</tissue>
    </source>
</reference>
<organism evidence="8">
    <name type="scientific">Brassica cretica</name>
    <name type="common">Mustard</name>
    <dbReference type="NCBI Taxonomy" id="69181"/>
    <lineage>
        <taxon>Eukaryota</taxon>
        <taxon>Viridiplantae</taxon>
        <taxon>Streptophyta</taxon>
        <taxon>Embryophyta</taxon>
        <taxon>Tracheophyta</taxon>
        <taxon>Spermatophyta</taxon>
        <taxon>Magnoliopsida</taxon>
        <taxon>eudicotyledons</taxon>
        <taxon>Gunneridae</taxon>
        <taxon>Pentapetalae</taxon>
        <taxon>rosids</taxon>
        <taxon>malvids</taxon>
        <taxon>Brassicales</taxon>
        <taxon>Brassicaceae</taxon>
        <taxon>Brassiceae</taxon>
        <taxon>Brassica</taxon>
    </lineage>
</organism>
<feature type="region of interest" description="Disordered" evidence="6">
    <location>
        <begin position="545"/>
        <end position="575"/>
    </location>
</feature>
<feature type="region of interest" description="Disordered" evidence="6">
    <location>
        <begin position="599"/>
        <end position="680"/>
    </location>
</feature>
<dbReference type="CDD" id="cd04480">
    <property type="entry name" value="RPA1_DBD_A_like"/>
    <property type="match status" value="1"/>
</dbReference>
<dbReference type="GO" id="GO:0003677">
    <property type="term" value="F:DNA binding"/>
    <property type="evidence" value="ECO:0007669"/>
    <property type="project" value="UniProtKB-KW"/>
</dbReference>
<comment type="caution">
    <text evidence="8">The sequence shown here is derived from an EMBL/GenBank/DDBJ whole genome shotgun (WGS) entry which is preliminary data.</text>
</comment>
<dbReference type="AlphaFoldDB" id="A0A8S9K4Z9"/>
<evidence type="ECO:0000313" key="8">
    <source>
        <dbReference type="EMBL" id="KAF2589209.1"/>
    </source>
</evidence>
<feature type="domain" description="Replication factor A C-terminal" evidence="7">
    <location>
        <begin position="403"/>
        <end position="501"/>
    </location>
</feature>
<evidence type="ECO:0000256" key="5">
    <source>
        <dbReference type="ARBA" id="ARBA00023125"/>
    </source>
</evidence>
<dbReference type="PANTHER" id="PTHR47165:SF4">
    <property type="entry name" value="OS03G0429900 PROTEIN"/>
    <property type="match status" value="1"/>
</dbReference>
<protein>
    <recommendedName>
        <fullName evidence="7">Replication factor A C-terminal domain-containing protein</fullName>
    </recommendedName>
</protein>
<evidence type="ECO:0000256" key="1">
    <source>
        <dbReference type="ARBA" id="ARBA00005690"/>
    </source>
</evidence>
<dbReference type="Pfam" id="PF08646">
    <property type="entry name" value="Rep_fac-A_C"/>
    <property type="match status" value="2"/>
</dbReference>
<dbReference type="GO" id="GO:0008270">
    <property type="term" value="F:zinc ion binding"/>
    <property type="evidence" value="ECO:0007669"/>
    <property type="project" value="UniProtKB-KW"/>
</dbReference>
<feature type="compositionally biased region" description="Polar residues" evidence="6">
    <location>
        <begin position="631"/>
        <end position="648"/>
    </location>
</feature>
<dbReference type="InterPro" id="IPR047192">
    <property type="entry name" value="Euk_RPA1_DBD_C"/>
</dbReference>
<feature type="compositionally biased region" description="Acidic residues" evidence="6">
    <location>
        <begin position="559"/>
        <end position="568"/>
    </location>
</feature>
<dbReference type="CDD" id="cd04476">
    <property type="entry name" value="RPA1_DBD_C"/>
    <property type="match status" value="2"/>
</dbReference>
<evidence type="ECO:0000259" key="7">
    <source>
        <dbReference type="Pfam" id="PF08646"/>
    </source>
</evidence>
<dbReference type="PANTHER" id="PTHR47165">
    <property type="entry name" value="OS03G0429900 PROTEIN"/>
    <property type="match status" value="1"/>
</dbReference>
<feature type="compositionally biased region" description="Polar residues" evidence="6">
    <location>
        <begin position="1"/>
        <end position="35"/>
    </location>
</feature>
<evidence type="ECO:0000256" key="4">
    <source>
        <dbReference type="ARBA" id="ARBA00022833"/>
    </source>
</evidence>
<dbReference type="EMBL" id="QGKY02000190">
    <property type="protein sequence ID" value="KAF2589209.1"/>
    <property type="molecule type" value="Genomic_DNA"/>
</dbReference>